<accession>A0ABZ1QN92</accession>
<comment type="cofactor">
    <cofactor evidence="1">
        <name>Zn(2+)</name>
        <dbReference type="ChEBI" id="CHEBI:29105"/>
    </cofactor>
</comment>
<evidence type="ECO:0000256" key="4">
    <source>
        <dbReference type="ARBA" id="ARBA00022833"/>
    </source>
</evidence>
<dbReference type="Pfam" id="PF00107">
    <property type="entry name" value="ADH_zinc_N"/>
    <property type="match status" value="1"/>
</dbReference>
<dbReference type="PANTHER" id="PTHR43350:SF17">
    <property type="entry name" value="NAD-DEPENDENT ALCOHOL DEHYDROGENASE"/>
    <property type="match status" value="1"/>
</dbReference>
<dbReference type="Proteomes" id="UP001432312">
    <property type="component" value="Chromosome"/>
</dbReference>
<dbReference type="Gene3D" id="3.40.50.720">
    <property type="entry name" value="NAD(P)-binding Rossmann-like Domain"/>
    <property type="match status" value="1"/>
</dbReference>
<keyword evidence="8" id="KW-1185">Reference proteome</keyword>
<evidence type="ECO:0000256" key="3">
    <source>
        <dbReference type="ARBA" id="ARBA00022723"/>
    </source>
</evidence>
<sequence>MVGACPVVAVDPLPAARERALRLGADTALDPADPEFANLLRAAAGTGGVAAFDFAGVPAARDQALAALAEYGRLVLVGLTDQPFTIQDNLWFCRFRQRVLGHYGSRPEDLVDLVRLVGMRRLDLSGSISGIHRPADAAQAVKALERKEDNPIRLILTP</sequence>
<dbReference type="PANTHER" id="PTHR43350">
    <property type="entry name" value="NAD-DEPENDENT ALCOHOL DEHYDROGENASE"/>
    <property type="match status" value="1"/>
</dbReference>
<keyword evidence="5" id="KW-0560">Oxidoreductase</keyword>
<dbReference type="EMBL" id="CP108036">
    <property type="protein sequence ID" value="WUN83820.1"/>
    <property type="molecule type" value="Genomic_DNA"/>
</dbReference>
<protein>
    <submittedName>
        <fullName evidence="7">Zinc-binding dehydrogenase</fullName>
    </submittedName>
</protein>
<reference evidence="7" key="1">
    <citation type="submission" date="2022-10" db="EMBL/GenBank/DDBJ databases">
        <title>The complete genomes of actinobacterial strains from the NBC collection.</title>
        <authorList>
            <person name="Joergensen T.S."/>
            <person name="Alvarez Arevalo M."/>
            <person name="Sterndorff E.B."/>
            <person name="Faurdal D."/>
            <person name="Vuksanovic O."/>
            <person name="Mourched A.-S."/>
            <person name="Charusanti P."/>
            <person name="Shaw S."/>
            <person name="Blin K."/>
            <person name="Weber T."/>
        </authorList>
    </citation>
    <scope>NUCLEOTIDE SEQUENCE</scope>
    <source>
        <strain evidence="7">NBC_00303</strain>
    </source>
</reference>
<evidence type="ECO:0000256" key="1">
    <source>
        <dbReference type="ARBA" id="ARBA00001947"/>
    </source>
</evidence>
<dbReference type="GeneID" id="97013774"/>
<dbReference type="Gene3D" id="3.90.180.10">
    <property type="entry name" value="Medium-chain alcohol dehydrogenases, catalytic domain"/>
    <property type="match status" value="1"/>
</dbReference>
<gene>
    <name evidence="7" type="ORF">OHA91_38170</name>
</gene>
<evidence type="ECO:0000313" key="7">
    <source>
        <dbReference type="EMBL" id="WUN83820.1"/>
    </source>
</evidence>
<keyword evidence="4" id="KW-0862">Zinc</keyword>
<dbReference type="SUPFAM" id="SSF51735">
    <property type="entry name" value="NAD(P)-binding Rossmann-fold domains"/>
    <property type="match status" value="1"/>
</dbReference>
<name>A0ABZ1QN92_9ACTN</name>
<dbReference type="InterPro" id="IPR036291">
    <property type="entry name" value="NAD(P)-bd_dom_sf"/>
</dbReference>
<proteinExistence type="inferred from homology"/>
<organism evidence="7 8">
    <name type="scientific">Streptomyces erythrochromogenes</name>
    <dbReference type="NCBI Taxonomy" id="285574"/>
    <lineage>
        <taxon>Bacteria</taxon>
        <taxon>Bacillati</taxon>
        <taxon>Actinomycetota</taxon>
        <taxon>Actinomycetes</taxon>
        <taxon>Kitasatosporales</taxon>
        <taxon>Streptomycetaceae</taxon>
        <taxon>Streptomyces</taxon>
    </lineage>
</organism>
<evidence type="ECO:0000313" key="8">
    <source>
        <dbReference type="Proteomes" id="UP001432312"/>
    </source>
</evidence>
<dbReference type="RefSeq" id="WP_408059220.1">
    <property type="nucleotide sequence ID" value="NZ_CP108036.1"/>
</dbReference>
<keyword evidence="3" id="KW-0479">Metal-binding</keyword>
<evidence type="ECO:0000256" key="2">
    <source>
        <dbReference type="ARBA" id="ARBA00008072"/>
    </source>
</evidence>
<dbReference type="InterPro" id="IPR013149">
    <property type="entry name" value="ADH-like_C"/>
</dbReference>
<evidence type="ECO:0000259" key="6">
    <source>
        <dbReference type="Pfam" id="PF00107"/>
    </source>
</evidence>
<evidence type="ECO:0000256" key="5">
    <source>
        <dbReference type="ARBA" id="ARBA00023002"/>
    </source>
</evidence>
<feature type="domain" description="Alcohol dehydrogenase-like C-terminal" evidence="6">
    <location>
        <begin position="2"/>
        <end position="116"/>
    </location>
</feature>
<comment type="similarity">
    <text evidence="2">Belongs to the zinc-containing alcohol dehydrogenase family.</text>
</comment>